<feature type="chain" id="PRO_5024432598" description="Lipocalin-like domain-containing protein" evidence="1">
    <location>
        <begin position="20"/>
        <end position="152"/>
    </location>
</feature>
<dbReference type="EMBL" id="VWSG01000003">
    <property type="protein sequence ID" value="KAA5535927.1"/>
    <property type="molecule type" value="Genomic_DNA"/>
</dbReference>
<feature type="signal peptide" evidence="1">
    <location>
        <begin position="1"/>
        <end position="19"/>
    </location>
</feature>
<evidence type="ECO:0000313" key="4">
    <source>
        <dbReference type="Proteomes" id="UP000325141"/>
    </source>
</evidence>
<gene>
    <name evidence="3" type="ORF">F0460_05685</name>
</gene>
<dbReference type="Proteomes" id="UP000325141">
    <property type="component" value="Unassembled WGS sequence"/>
</dbReference>
<sequence length="152" mass="16925">MKKLVFFSALLSLSLVSCGDDDKPQPEQQKDTQTLLTAKWNLVKSEYIINGVTETEDLKPGDCDYDYYDLKSGGLKDEISHDESDNCSTSNWPGTWAYNAAKKQVTLVDSDDNYTLVTEVISINATDLKIKLISADGEPAPTGTEVYLYLKR</sequence>
<keyword evidence="4" id="KW-1185">Reference proteome</keyword>
<comment type="caution">
    <text evidence="3">The sequence shown here is derived from an EMBL/GenBank/DDBJ whole genome shotgun (WGS) entry which is preliminary data.</text>
</comment>
<dbReference type="RefSeq" id="WP_150011149.1">
    <property type="nucleotide sequence ID" value="NZ_VWSG01000003.1"/>
</dbReference>
<reference evidence="3 4" key="1">
    <citation type="submission" date="2019-09" db="EMBL/GenBank/DDBJ databases">
        <title>Genome sequence and assembly of Flavobacterium sp.</title>
        <authorList>
            <person name="Chhetri G."/>
        </authorList>
    </citation>
    <scope>NUCLEOTIDE SEQUENCE [LARGE SCALE GENOMIC DNA]</scope>
    <source>
        <strain evidence="3 4">SNL9</strain>
    </source>
</reference>
<accession>A0A5M6CLS1</accession>
<keyword evidence="1" id="KW-0732">Signal</keyword>
<evidence type="ECO:0000259" key="2">
    <source>
        <dbReference type="Pfam" id="PF13648"/>
    </source>
</evidence>
<protein>
    <recommendedName>
        <fullName evidence="2">Lipocalin-like domain-containing protein</fullName>
    </recommendedName>
</protein>
<evidence type="ECO:0000313" key="3">
    <source>
        <dbReference type="EMBL" id="KAA5535927.1"/>
    </source>
</evidence>
<dbReference type="AlphaFoldDB" id="A0A5M6CLS1"/>
<evidence type="ECO:0000256" key="1">
    <source>
        <dbReference type="SAM" id="SignalP"/>
    </source>
</evidence>
<proteinExistence type="predicted"/>
<dbReference type="PROSITE" id="PS51257">
    <property type="entry name" value="PROKAR_LIPOPROTEIN"/>
    <property type="match status" value="1"/>
</dbReference>
<feature type="domain" description="Lipocalin-like" evidence="2">
    <location>
        <begin position="36"/>
        <end position="130"/>
    </location>
</feature>
<organism evidence="3 4">
    <name type="scientific">Paenimyroides baculatum</name>
    <dbReference type="NCBI Taxonomy" id="2608000"/>
    <lineage>
        <taxon>Bacteria</taxon>
        <taxon>Pseudomonadati</taxon>
        <taxon>Bacteroidota</taxon>
        <taxon>Flavobacteriia</taxon>
        <taxon>Flavobacteriales</taxon>
        <taxon>Flavobacteriaceae</taxon>
        <taxon>Paenimyroides</taxon>
    </lineage>
</organism>
<dbReference type="Pfam" id="PF13648">
    <property type="entry name" value="Lipocalin_4"/>
    <property type="match status" value="1"/>
</dbReference>
<name>A0A5M6CLS1_9FLAO</name>
<dbReference type="InterPro" id="IPR024311">
    <property type="entry name" value="Lipocalin-like"/>
</dbReference>